<dbReference type="EMBL" id="CACTIH010005644">
    <property type="protein sequence ID" value="CAA2999673.1"/>
    <property type="molecule type" value="Genomic_DNA"/>
</dbReference>
<reference evidence="1 2" key="1">
    <citation type="submission" date="2019-12" db="EMBL/GenBank/DDBJ databases">
        <authorList>
            <person name="Alioto T."/>
            <person name="Alioto T."/>
            <person name="Gomez Garrido J."/>
        </authorList>
    </citation>
    <scope>NUCLEOTIDE SEQUENCE [LARGE SCALE GENOMIC DNA]</scope>
</reference>
<name>A0A8S0T5U5_OLEEU</name>
<protein>
    <submittedName>
        <fullName evidence="1">Uncharacterized protein</fullName>
    </submittedName>
</protein>
<evidence type="ECO:0000313" key="2">
    <source>
        <dbReference type="Proteomes" id="UP000594638"/>
    </source>
</evidence>
<comment type="caution">
    <text evidence="1">The sequence shown here is derived from an EMBL/GenBank/DDBJ whole genome shotgun (WGS) entry which is preliminary data.</text>
</comment>
<keyword evidence="2" id="KW-1185">Reference proteome</keyword>
<feature type="non-terminal residue" evidence="1">
    <location>
        <position position="1"/>
    </location>
</feature>
<accession>A0A8S0T5U5</accession>
<organism evidence="1 2">
    <name type="scientific">Olea europaea subsp. europaea</name>
    <dbReference type="NCBI Taxonomy" id="158383"/>
    <lineage>
        <taxon>Eukaryota</taxon>
        <taxon>Viridiplantae</taxon>
        <taxon>Streptophyta</taxon>
        <taxon>Embryophyta</taxon>
        <taxon>Tracheophyta</taxon>
        <taxon>Spermatophyta</taxon>
        <taxon>Magnoliopsida</taxon>
        <taxon>eudicotyledons</taxon>
        <taxon>Gunneridae</taxon>
        <taxon>Pentapetalae</taxon>
        <taxon>asterids</taxon>
        <taxon>lamiids</taxon>
        <taxon>Lamiales</taxon>
        <taxon>Oleaceae</taxon>
        <taxon>Oleeae</taxon>
        <taxon>Olea</taxon>
    </lineage>
</organism>
<evidence type="ECO:0000313" key="1">
    <source>
        <dbReference type="EMBL" id="CAA2999673.1"/>
    </source>
</evidence>
<dbReference type="Gramene" id="OE9A027650T1">
    <property type="protein sequence ID" value="OE9A027650C1"/>
    <property type="gene ID" value="OE9A027650"/>
</dbReference>
<gene>
    <name evidence="1" type="ORF">OLEA9_A027650</name>
</gene>
<sequence>WSPRPWQWRNKYFVTDSQLSEQGLIKKVVALCSSDIFGPGHLVLGNSLSNSPDMMWRSMSNNHV</sequence>
<proteinExistence type="predicted"/>
<feature type="non-terminal residue" evidence="1">
    <location>
        <position position="64"/>
    </location>
</feature>
<dbReference type="AlphaFoldDB" id="A0A8S0T5U5"/>
<dbReference type="Proteomes" id="UP000594638">
    <property type="component" value="Unassembled WGS sequence"/>
</dbReference>
<dbReference type="OrthoDB" id="2747330at2759"/>